<feature type="domain" description="C2H2-type" evidence="11">
    <location>
        <begin position="286"/>
        <end position="313"/>
    </location>
</feature>
<evidence type="ECO:0000256" key="4">
    <source>
        <dbReference type="ARBA" id="ARBA00022771"/>
    </source>
</evidence>
<dbReference type="GO" id="GO:0045892">
    <property type="term" value="P:negative regulation of DNA-templated transcription"/>
    <property type="evidence" value="ECO:0007669"/>
    <property type="project" value="UniProtKB-ARBA"/>
</dbReference>
<dbReference type="GO" id="GO:0005634">
    <property type="term" value="C:nucleus"/>
    <property type="evidence" value="ECO:0007669"/>
    <property type="project" value="UniProtKB-SubCell"/>
</dbReference>
<keyword evidence="6" id="KW-0805">Transcription regulation</keyword>
<comment type="subcellular location">
    <subcellularLocation>
        <location evidence="1">Nucleus</location>
    </subcellularLocation>
</comment>
<reference evidence="12 13" key="1">
    <citation type="submission" date="2024-01" db="EMBL/GenBank/DDBJ databases">
        <title>The genome of the rayed Mediterranean limpet Patella caerulea (Linnaeus, 1758).</title>
        <authorList>
            <person name="Anh-Thu Weber A."/>
            <person name="Halstead-Nussloch G."/>
        </authorList>
    </citation>
    <scope>NUCLEOTIDE SEQUENCE [LARGE SCALE GENOMIC DNA]</scope>
    <source>
        <strain evidence="12">AATW-2023a</strain>
        <tissue evidence="12">Whole specimen</tissue>
    </source>
</reference>
<dbReference type="SMART" id="SM00355">
    <property type="entry name" value="ZnF_C2H2"/>
    <property type="match status" value="8"/>
</dbReference>
<organism evidence="12 13">
    <name type="scientific">Patella caerulea</name>
    <name type="common">Rayed Mediterranean limpet</name>
    <dbReference type="NCBI Taxonomy" id="87958"/>
    <lineage>
        <taxon>Eukaryota</taxon>
        <taxon>Metazoa</taxon>
        <taxon>Spiralia</taxon>
        <taxon>Lophotrochozoa</taxon>
        <taxon>Mollusca</taxon>
        <taxon>Gastropoda</taxon>
        <taxon>Patellogastropoda</taxon>
        <taxon>Patelloidea</taxon>
        <taxon>Patellidae</taxon>
        <taxon>Patella</taxon>
    </lineage>
</organism>
<dbReference type="FunFam" id="3.30.160.60:FF:000710">
    <property type="entry name" value="Zinc finger protein 768"/>
    <property type="match status" value="1"/>
</dbReference>
<dbReference type="PANTHER" id="PTHR23226:SF416">
    <property type="entry name" value="FI01424P"/>
    <property type="match status" value="1"/>
</dbReference>
<dbReference type="Gene3D" id="3.30.160.60">
    <property type="entry name" value="Classic Zinc Finger"/>
    <property type="match status" value="8"/>
</dbReference>
<dbReference type="FunFam" id="3.30.160.60:FF:000099">
    <property type="entry name" value="Zinc finger protein 79"/>
    <property type="match status" value="1"/>
</dbReference>
<keyword evidence="5" id="KW-0862">Zinc</keyword>
<feature type="compositionally biased region" description="Polar residues" evidence="10">
    <location>
        <begin position="20"/>
        <end position="31"/>
    </location>
</feature>
<comment type="caution">
    <text evidence="12">The sequence shown here is derived from an EMBL/GenBank/DDBJ whole genome shotgun (WGS) entry which is preliminary data.</text>
</comment>
<evidence type="ECO:0000256" key="10">
    <source>
        <dbReference type="SAM" id="MobiDB-lite"/>
    </source>
</evidence>
<proteinExistence type="predicted"/>
<sequence length="661" mass="75876">MHELTEKTGKESEDSDFRLTESSSSKQCETENTVEKSMTEDERDFVHTILEWNGKQIEGKSKIRTGVGSDDVEDTKPTCHVVFEVGIQANDYDIERSGKIPSRKRIVPFKFRDYKNPENVDLDKSDSDYEPETDMEYSQKKKKTNVKKKPESEKKSTAGSKAHKNKADKKSFECELCHKVFNQKGNLKVHERLHTDERPYPCQFEDCPKRFRSNETLRRHRLTHIGVKPYECGVCGNKFSSKVSLTEHMTRHTNTKPYSCDKCDKKFRQISCMRRHLVTHGKDQPYSCDQCDKKFSQMAYLRSHQKVHTGEKPFSCDKCNKAFAHGSDLIRHKIIHSGKKPYHCTFCSHKFSDPSSCRRHIKEHKATKPYTCNLCGDGFKRTGQLRSHLARRHFTKDETQIKKEYVEIPSSSKAKDSLGMIDISSNESHRKIVSLIKNLNNNIVVQQIEIDPHNDSETTYIEEVNVGSVEDNDIIHLSQSVDNTISQLEIPITDISQITSQQQETGEKTVIAITDENGKTVDPSECTYQIIQDLSVNGDEQVFEVHYQNKEECSKNVTSPKSLLELVPDYVKTPDFTSQEYYNWLSSFTELCKTVAMPLEVSLFQKMSQVQKTLADVMATPRGVVADKENFCVLMTISRDLNSIISEHLNFVLQNLDEDKS</sequence>
<feature type="domain" description="C2H2-type" evidence="11">
    <location>
        <begin position="172"/>
        <end position="199"/>
    </location>
</feature>
<evidence type="ECO:0000256" key="2">
    <source>
        <dbReference type="ARBA" id="ARBA00022723"/>
    </source>
</evidence>
<dbReference type="FunFam" id="3.30.160.60:FF:000671">
    <property type="entry name" value="Zinc finger protein 26"/>
    <property type="match status" value="1"/>
</dbReference>
<name>A0AAN8Q8C8_PATCE</name>
<evidence type="ECO:0000256" key="8">
    <source>
        <dbReference type="ARBA" id="ARBA00023242"/>
    </source>
</evidence>
<accession>A0AAN8Q8C8</accession>
<dbReference type="InterPro" id="IPR036236">
    <property type="entry name" value="Znf_C2H2_sf"/>
</dbReference>
<keyword evidence="4 9" id="KW-0863">Zinc-finger</keyword>
<feature type="compositionally biased region" description="Basic and acidic residues" evidence="10">
    <location>
        <begin position="1"/>
        <end position="19"/>
    </location>
</feature>
<dbReference type="FunFam" id="3.30.160.60:FF:000744">
    <property type="entry name" value="zinc finger E-box-binding homeobox 1"/>
    <property type="match status" value="1"/>
</dbReference>
<dbReference type="AlphaFoldDB" id="A0AAN8Q8C8"/>
<keyword evidence="7" id="KW-0804">Transcription</keyword>
<feature type="domain" description="C2H2-type" evidence="11">
    <location>
        <begin position="200"/>
        <end position="229"/>
    </location>
</feature>
<dbReference type="GO" id="GO:0000981">
    <property type="term" value="F:DNA-binding transcription factor activity, RNA polymerase II-specific"/>
    <property type="evidence" value="ECO:0007669"/>
    <property type="project" value="TreeGrafter"/>
</dbReference>
<feature type="domain" description="C2H2-type" evidence="11">
    <location>
        <begin position="314"/>
        <end position="341"/>
    </location>
</feature>
<feature type="region of interest" description="Disordered" evidence="10">
    <location>
        <begin position="120"/>
        <end position="165"/>
    </location>
</feature>
<keyword evidence="8" id="KW-0539">Nucleus</keyword>
<evidence type="ECO:0000256" key="3">
    <source>
        <dbReference type="ARBA" id="ARBA00022737"/>
    </source>
</evidence>
<dbReference type="GO" id="GO:0000978">
    <property type="term" value="F:RNA polymerase II cis-regulatory region sequence-specific DNA binding"/>
    <property type="evidence" value="ECO:0007669"/>
    <property type="project" value="TreeGrafter"/>
</dbReference>
<evidence type="ECO:0000313" key="12">
    <source>
        <dbReference type="EMBL" id="KAK6185220.1"/>
    </source>
</evidence>
<evidence type="ECO:0000256" key="7">
    <source>
        <dbReference type="ARBA" id="ARBA00023163"/>
    </source>
</evidence>
<dbReference type="PROSITE" id="PS50157">
    <property type="entry name" value="ZINC_FINGER_C2H2_2"/>
    <property type="match status" value="8"/>
</dbReference>
<dbReference type="Pfam" id="PF00096">
    <property type="entry name" value="zf-C2H2"/>
    <property type="match status" value="6"/>
</dbReference>
<dbReference type="PROSITE" id="PS00028">
    <property type="entry name" value="ZINC_FINGER_C2H2_1"/>
    <property type="match status" value="8"/>
</dbReference>
<evidence type="ECO:0000259" key="11">
    <source>
        <dbReference type="PROSITE" id="PS50157"/>
    </source>
</evidence>
<gene>
    <name evidence="12" type="ORF">SNE40_007501</name>
</gene>
<dbReference type="GO" id="GO:0008270">
    <property type="term" value="F:zinc ion binding"/>
    <property type="evidence" value="ECO:0007669"/>
    <property type="project" value="UniProtKB-KW"/>
</dbReference>
<keyword evidence="13" id="KW-1185">Reference proteome</keyword>
<evidence type="ECO:0000256" key="5">
    <source>
        <dbReference type="ARBA" id="ARBA00022833"/>
    </source>
</evidence>
<keyword evidence="3" id="KW-0677">Repeat</keyword>
<keyword evidence="2" id="KW-0479">Metal-binding</keyword>
<dbReference type="SUPFAM" id="SSF57667">
    <property type="entry name" value="beta-beta-alpha zinc fingers"/>
    <property type="match status" value="4"/>
</dbReference>
<dbReference type="Proteomes" id="UP001347796">
    <property type="component" value="Unassembled WGS sequence"/>
</dbReference>
<dbReference type="EMBL" id="JAZGQO010000006">
    <property type="protein sequence ID" value="KAK6185220.1"/>
    <property type="molecule type" value="Genomic_DNA"/>
</dbReference>
<dbReference type="PANTHER" id="PTHR23226">
    <property type="entry name" value="ZINC FINGER AND SCAN DOMAIN-CONTAINING"/>
    <property type="match status" value="1"/>
</dbReference>
<feature type="domain" description="C2H2-type" evidence="11">
    <location>
        <begin position="230"/>
        <end position="257"/>
    </location>
</feature>
<evidence type="ECO:0000256" key="1">
    <source>
        <dbReference type="ARBA" id="ARBA00004123"/>
    </source>
</evidence>
<dbReference type="InterPro" id="IPR013087">
    <property type="entry name" value="Znf_C2H2_type"/>
</dbReference>
<evidence type="ECO:0000256" key="6">
    <source>
        <dbReference type="ARBA" id="ARBA00023015"/>
    </source>
</evidence>
<protein>
    <recommendedName>
        <fullName evidence="11">C2H2-type domain-containing protein</fullName>
    </recommendedName>
</protein>
<feature type="domain" description="C2H2-type" evidence="11">
    <location>
        <begin position="342"/>
        <end position="369"/>
    </location>
</feature>
<feature type="domain" description="C2H2-type" evidence="11">
    <location>
        <begin position="258"/>
        <end position="285"/>
    </location>
</feature>
<evidence type="ECO:0000256" key="9">
    <source>
        <dbReference type="PROSITE-ProRule" id="PRU00042"/>
    </source>
</evidence>
<feature type="domain" description="C2H2-type" evidence="11">
    <location>
        <begin position="370"/>
        <end position="398"/>
    </location>
</feature>
<feature type="region of interest" description="Disordered" evidence="10">
    <location>
        <begin position="1"/>
        <end position="40"/>
    </location>
</feature>
<evidence type="ECO:0000313" key="13">
    <source>
        <dbReference type="Proteomes" id="UP001347796"/>
    </source>
</evidence>
<dbReference type="FunFam" id="3.30.160.60:FF:002239">
    <property type="entry name" value="Zinc finger protein 226"/>
    <property type="match status" value="1"/>
</dbReference>